<keyword evidence="3" id="KW-1185">Reference proteome</keyword>
<organism evidence="2 3">
    <name type="scientific">Aspergillus indologenus CBS 114.80</name>
    <dbReference type="NCBI Taxonomy" id="1450541"/>
    <lineage>
        <taxon>Eukaryota</taxon>
        <taxon>Fungi</taxon>
        <taxon>Dikarya</taxon>
        <taxon>Ascomycota</taxon>
        <taxon>Pezizomycotina</taxon>
        <taxon>Eurotiomycetes</taxon>
        <taxon>Eurotiomycetidae</taxon>
        <taxon>Eurotiales</taxon>
        <taxon>Aspergillaceae</taxon>
        <taxon>Aspergillus</taxon>
        <taxon>Aspergillus subgen. Circumdati</taxon>
    </lineage>
</organism>
<gene>
    <name evidence="2" type="ORF">BP00DRAFT_446192</name>
</gene>
<protein>
    <submittedName>
        <fullName evidence="2">Uncharacterized protein</fullName>
    </submittedName>
</protein>
<name>A0A2V5ICI1_9EURO</name>
<feature type="region of interest" description="Disordered" evidence="1">
    <location>
        <begin position="1"/>
        <end position="38"/>
    </location>
</feature>
<reference evidence="2 3" key="1">
    <citation type="submission" date="2018-02" db="EMBL/GenBank/DDBJ databases">
        <title>The genomes of Aspergillus section Nigri reveals drivers in fungal speciation.</title>
        <authorList>
            <consortium name="DOE Joint Genome Institute"/>
            <person name="Vesth T.C."/>
            <person name="Nybo J."/>
            <person name="Theobald S."/>
            <person name="Brandl J."/>
            <person name="Frisvad J.C."/>
            <person name="Nielsen K.F."/>
            <person name="Lyhne E.K."/>
            <person name="Kogle M.E."/>
            <person name="Kuo A."/>
            <person name="Riley R."/>
            <person name="Clum A."/>
            <person name="Nolan M."/>
            <person name="Lipzen A."/>
            <person name="Salamov A."/>
            <person name="Henrissat B."/>
            <person name="Wiebenga A."/>
            <person name="De vries R.P."/>
            <person name="Grigoriev I.V."/>
            <person name="Mortensen U.H."/>
            <person name="Andersen M.R."/>
            <person name="Baker S.E."/>
        </authorList>
    </citation>
    <scope>NUCLEOTIDE SEQUENCE [LARGE SCALE GENOMIC DNA]</scope>
    <source>
        <strain evidence="2 3">CBS 114.80</strain>
    </source>
</reference>
<evidence type="ECO:0000256" key="1">
    <source>
        <dbReference type="SAM" id="MobiDB-lite"/>
    </source>
</evidence>
<sequence>MGEGEDDSEGEGEGEGDGVEAEDEADGEAADDDSKKPTFFTCNGCSLSVEIDGNYICRYCHDVLFCPECMQQLEAGMLAVRVCSAQHAWAFVARRPEAVRRRGEEQRGMLWVRGEWVAGEVWKAELRRRWGL</sequence>
<dbReference type="AlphaFoldDB" id="A0A2V5ICI1"/>
<dbReference type="SUPFAM" id="SSF57850">
    <property type="entry name" value="RING/U-box"/>
    <property type="match status" value="1"/>
</dbReference>
<accession>A0A2V5ICI1</accession>
<feature type="compositionally biased region" description="Acidic residues" evidence="1">
    <location>
        <begin position="1"/>
        <end position="31"/>
    </location>
</feature>
<proteinExistence type="predicted"/>
<dbReference type="Proteomes" id="UP000248817">
    <property type="component" value="Unassembled WGS sequence"/>
</dbReference>
<evidence type="ECO:0000313" key="3">
    <source>
        <dbReference type="Proteomes" id="UP000248817"/>
    </source>
</evidence>
<evidence type="ECO:0000313" key="2">
    <source>
        <dbReference type="EMBL" id="PYI31773.1"/>
    </source>
</evidence>
<dbReference type="EMBL" id="KZ825499">
    <property type="protein sequence ID" value="PYI31773.1"/>
    <property type="molecule type" value="Genomic_DNA"/>
</dbReference>